<sequence>MTQLEERVGLELPPSYRQFLLFANGWGSDDECCLLRTEEVGWLREVDPLEAEIWSGPKADSWSVPDELYLVYGPEQESGHFRREYVPDTLLIGYWDDGVALLNPHVRTSEVSGKPGISHHG</sequence>
<dbReference type="InterPro" id="IPR018958">
    <property type="entry name" value="Knr4/Smi1-like_dom"/>
</dbReference>
<reference evidence="2 3" key="1">
    <citation type="submission" date="2018-01" db="EMBL/GenBank/DDBJ databases">
        <title>Draft genome sequence of Nonomuraea sp. KC333.</title>
        <authorList>
            <person name="Sahin N."/>
            <person name="Saygin H."/>
            <person name="Ay H."/>
        </authorList>
    </citation>
    <scope>NUCLEOTIDE SEQUENCE [LARGE SCALE GENOMIC DNA]</scope>
    <source>
        <strain evidence="2 3">KC333</strain>
    </source>
</reference>
<dbReference type="Pfam" id="PF09346">
    <property type="entry name" value="SMI1_KNR4"/>
    <property type="match status" value="1"/>
</dbReference>
<comment type="caution">
    <text evidence="2">The sequence shown here is derived from an EMBL/GenBank/DDBJ whole genome shotgun (WGS) entry which is preliminary data.</text>
</comment>
<name>A0A2W2E4L7_9ACTN</name>
<proteinExistence type="predicted"/>
<gene>
    <name evidence="2" type="ORF">C1J01_12870</name>
</gene>
<feature type="domain" description="Knr4/Smi1-like" evidence="1">
    <location>
        <begin position="3"/>
        <end position="70"/>
    </location>
</feature>
<dbReference type="SUPFAM" id="SSF160631">
    <property type="entry name" value="SMI1/KNR4-like"/>
    <property type="match status" value="1"/>
</dbReference>
<dbReference type="EMBL" id="POUD01000041">
    <property type="protein sequence ID" value="PZG19236.1"/>
    <property type="molecule type" value="Genomic_DNA"/>
</dbReference>
<evidence type="ECO:0000259" key="1">
    <source>
        <dbReference type="Pfam" id="PF09346"/>
    </source>
</evidence>
<keyword evidence="3" id="KW-1185">Reference proteome</keyword>
<organism evidence="2 3">
    <name type="scientific">Nonomuraea aridisoli</name>
    <dbReference type="NCBI Taxonomy" id="2070368"/>
    <lineage>
        <taxon>Bacteria</taxon>
        <taxon>Bacillati</taxon>
        <taxon>Actinomycetota</taxon>
        <taxon>Actinomycetes</taxon>
        <taxon>Streptosporangiales</taxon>
        <taxon>Streptosporangiaceae</taxon>
        <taxon>Nonomuraea</taxon>
    </lineage>
</organism>
<protein>
    <recommendedName>
        <fullName evidence="1">Knr4/Smi1-like domain-containing protein</fullName>
    </recommendedName>
</protein>
<dbReference type="AlphaFoldDB" id="A0A2W2E4L7"/>
<dbReference type="Gene3D" id="3.40.1580.10">
    <property type="entry name" value="SMI1/KNR4-like"/>
    <property type="match status" value="1"/>
</dbReference>
<dbReference type="Proteomes" id="UP000249304">
    <property type="component" value="Unassembled WGS sequence"/>
</dbReference>
<evidence type="ECO:0000313" key="2">
    <source>
        <dbReference type="EMBL" id="PZG19236.1"/>
    </source>
</evidence>
<dbReference type="InterPro" id="IPR037883">
    <property type="entry name" value="Knr4/Smi1-like_sf"/>
</dbReference>
<evidence type="ECO:0000313" key="3">
    <source>
        <dbReference type="Proteomes" id="UP000249304"/>
    </source>
</evidence>
<accession>A0A2W2E4L7</accession>